<keyword evidence="4" id="KW-0378">Hydrolase</keyword>
<dbReference type="Proteomes" id="UP001367676">
    <property type="component" value="Unassembled WGS sequence"/>
</dbReference>
<dbReference type="AlphaFoldDB" id="A0AAN9TJ02"/>
<organism evidence="7 8">
    <name type="scientific">Parthenolecanium corni</name>
    <dbReference type="NCBI Taxonomy" id="536013"/>
    <lineage>
        <taxon>Eukaryota</taxon>
        <taxon>Metazoa</taxon>
        <taxon>Ecdysozoa</taxon>
        <taxon>Arthropoda</taxon>
        <taxon>Hexapoda</taxon>
        <taxon>Insecta</taxon>
        <taxon>Pterygota</taxon>
        <taxon>Neoptera</taxon>
        <taxon>Paraneoptera</taxon>
        <taxon>Hemiptera</taxon>
        <taxon>Sternorrhyncha</taxon>
        <taxon>Coccoidea</taxon>
        <taxon>Coccidae</taxon>
        <taxon>Parthenolecanium</taxon>
    </lineage>
</organism>
<dbReference type="GO" id="GO:0070006">
    <property type="term" value="F:metalloaminopeptidase activity"/>
    <property type="evidence" value="ECO:0007669"/>
    <property type="project" value="InterPro"/>
</dbReference>
<dbReference type="InterPro" id="IPR000819">
    <property type="entry name" value="Peptidase_M17_C"/>
</dbReference>
<accession>A0AAN9TJ02</accession>
<evidence type="ECO:0000256" key="1">
    <source>
        <dbReference type="ARBA" id="ARBA00009528"/>
    </source>
</evidence>
<dbReference type="GO" id="GO:0005737">
    <property type="term" value="C:cytoplasm"/>
    <property type="evidence" value="ECO:0007669"/>
    <property type="project" value="InterPro"/>
</dbReference>
<dbReference type="EMBL" id="JBBCAQ010000022">
    <property type="protein sequence ID" value="KAK7590114.1"/>
    <property type="molecule type" value="Genomic_DNA"/>
</dbReference>
<evidence type="ECO:0000313" key="7">
    <source>
        <dbReference type="EMBL" id="KAK7590114.1"/>
    </source>
</evidence>
<dbReference type="GO" id="GO:0006508">
    <property type="term" value="P:proteolysis"/>
    <property type="evidence" value="ECO:0007669"/>
    <property type="project" value="UniProtKB-KW"/>
</dbReference>
<evidence type="ECO:0000256" key="2">
    <source>
        <dbReference type="ARBA" id="ARBA00022438"/>
    </source>
</evidence>
<dbReference type="GO" id="GO:0030145">
    <property type="term" value="F:manganese ion binding"/>
    <property type="evidence" value="ECO:0007669"/>
    <property type="project" value="InterPro"/>
</dbReference>
<proteinExistence type="inferred from homology"/>
<feature type="domain" description="Cytosol aminopeptidase" evidence="6">
    <location>
        <begin position="341"/>
        <end position="348"/>
    </location>
</feature>
<feature type="region of interest" description="Disordered" evidence="5">
    <location>
        <begin position="432"/>
        <end position="453"/>
    </location>
</feature>
<dbReference type="PANTHER" id="PTHR11963">
    <property type="entry name" value="LEUCINE AMINOPEPTIDASE-RELATED"/>
    <property type="match status" value="1"/>
</dbReference>
<dbReference type="InterPro" id="IPR011356">
    <property type="entry name" value="Leucine_aapep/pepB"/>
</dbReference>
<dbReference type="SUPFAM" id="SSF53187">
    <property type="entry name" value="Zn-dependent exopeptidases"/>
    <property type="match status" value="1"/>
</dbReference>
<dbReference type="PROSITE" id="PS00631">
    <property type="entry name" value="CYTOSOL_AP"/>
    <property type="match status" value="1"/>
</dbReference>
<keyword evidence="2" id="KW-0031">Aminopeptidase</keyword>
<evidence type="ECO:0000256" key="3">
    <source>
        <dbReference type="ARBA" id="ARBA00022670"/>
    </source>
</evidence>
<gene>
    <name evidence="7" type="ORF">V9T40_001727</name>
</gene>
<evidence type="ECO:0000313" key="8">
    <source>
        <dbReference type="Proteomes" id="UP001367676"/>
    </source>
</evidence>
<comment type="caution">
    <text evidence="7">The sequence shown here is derived from an EMBL/GenBank/DDBJ whole genome shotgun (WGS) entry which is preliminary data.</text>
</comment>
<evidence type="ECO:0000256" key="4">
    <source>
        <dbReference type="ARBA" id="ARBA00022801"/>
    </source>
</evidence>
<name>A0AAN9TJ02_9HEMI</name>
<feature type="compositionally biased region" description="Polar residues" evidence="5">
    <location>
        <begin position="440"/>
        <end position="449"/>
    </location>
</feature>
<protein>
    <recommendedName>
        <fullName evidence="6">Cytosol aminopeptidase domain-containing protein</fullName>
    </recommendedName>
</protein>
<dbReference type="Pfam" id="PF00883">
    <property type="entry name" value="Peptidase_M17"/>
    <property type="match status" value="1"/>
</dbReference>
<dbReference type="PANTHER" id="PTHR11963:SF48">
    <property type="entry name" value="DIPEPTIDASE B, ISOFORM A"/>
    <property type="match status" value="1"/>
</dbReference>
<dbReference type="PRINTS" id="PR00481">
    <property type="entry name" value="LAMNOPPTDASE"/>
</dbReference>
<reference evidence="7 8" key="1">
    <citation type="submission" date="2024-03" db="EMBL/GenBank/DDBJ databases">
        <title>Adaptation during the transition from Ophiocordyceps entomopathogen to insect associate is accompanied by gene loss and intensified selection.</title>
        <authorList>
            <person name="Ward C.M."/>
            <person name="Onetto C.A."/>
            <person name="Borneman A.R."/>
        </authorList>
    </citation>
    <scope>NUCLEOTIDE SEQUENCE [LARGE SCALE GENOMIC DNA]</scope>
    <source>
        <strain evidence="7">AWRI1</strain>
        <tissue evidence="7">Single Adult Female</tissue>
    </source>
</reference>
<comment type="similarity">
    <text evidence="1">Belongs to the peptidase M17 family.</text>
</comment>
<sequence>MNFRLPYAVKIETSVNATGYDGIIFISHAKPGTEGPEEISSALAQAVKIDKAIENEITVLPVDLPSQRVVYVPVPVNLDIHDVRSFGEAGKKGILRSLKAGVTKPLIILPTHTEFPYCQLVTLLGVFEALYVNLQYREDKPDVFPKVKQIGLCASDTKKIGQILETAVTLESGRWVARDIGGSDPERMAPVKVEEYVLNAFSNSGLKIEVISDLQKLKKDFPLFAAVNRAANEIERHRGRIIVLTYEPKSTKESLFIVGKGVTYDTGGADIKAGGVMAGMSRDKCGSAAVAGFMKIVSELKPADVKVVGIMSMVRNSVGENCYVSDEIMFSRANVRVRVGNTDAEGRMIMADPLCYAKELALKSVNPHLMTIATLTGHAYLTTGPGYSLVMDNAVARKAQNYLLLSKFSEAIGDPIEISSIRREDYQFHRGKAEGEDVLQANNQPSSRTPRGHQGPAAFLILASGLDKHGLSSDYPIKYTHLDIAGAAGDVPQDATGAPVLALSLAGFQLSQFSLSCLDFCPAVSIFGWMSHFSSSCLRI</sequence>
<dbReference type="Gene3D" id="3.40.630.10">
    <property type="entry name" value="Zn peptidases"/>
    <property type="match status" value="1"/>
</dbReference>
<keyword evidence="3" id="KW-0645">Protease</keyword>
<evidence type="ECO:0000259" key="6">
    <source>
        <dbReference type="PROSITE" id="PS00631"/>
    </source>
</evidence>
<evidence type="ECO:0000256" key="5">
    <source>
        <dbReference type="SAM" id="MobiDB-lite"/>
    </source>
</evidence>
<keyword evidence="8" id="KW-1185">Reference proteome</keyword>